<organism evidence="1 2">
    <name type="scientific">Peronospora matthiolae</name>
    <dbReference type="NCBI Taxonomy" id="2874970"/>
    <lineage>
        <taxon>Eukaryota</taxon>
        <taxon>Sar</taxon>
        <taxon>Stramenopiles</taxon>
        <taxon>Oomycota</taxon>
        <taxon>Peronosporomycetes</taxon>
        <taxon>Peronosporales</taxon>
        <taxon>Peronosporaceae</taxon>
        <taxon>Peronospora</taxon>
    </lineage>
</organism>
<evidence type="ECO:0000313" key="1">
    <source>
        <dbReference type="EMBL" id="CAK7927352.1"/>
    </source>
</evidence>
<name>A0AAV1U1M4_9STRA</name>
<dbReference type="AlphaFoldDB" id="A0AAV1U1M4"/>
<gene>
    <name evidence="1" type="ORF">PM001_LOCUS12502</name>
</gene>
<reference evidence="1" key="1">
    <citation type="submission" date="2024-01" db="EMBL/GenBank/DDBJ databases">
        <authorList>
            <person name="Webb A."/>
        </authorList>
    </citation>
    <scope>NUCLEOTIDE SEQUENCE</scope>
    <source>
        <strain evidence="1">Pm1</strain>
    </source>
</reference>
<sequence>MEQRPQQVPSDMRSLVRLLGLWEVVTPATGNCAAITVAQAYVDTDMHGESDAFERNTASVKRGIRFSGLLNLDHNYSHDVRVQALRNVGRGWTTMKPKELANQFC</sequence>
<dbReference type="EMBL" id="CAKLBY020000109">
    <property type="protein sequence ID" value="CAK7927352.1"/>
    <property type="molecule type" value="Genomic_DNA"/>
</dbReference>
<comment type="caution">
    <text evidence="1">The sequence shown here is derived from an EMBL/GenBank/DDBJ whole genome shotgun (WGS) entry which is preliminary data.</text>
</comment>
<evidence type="ECO:0000313" key="2">
    <source>
        <dbReference type="Proteomes" id="UP001162060"/>
    </source>
</evidence>
<accession>A0AAV1U1M4</accession>
<protein>
    <submittedName>
        <fullName evidence="1">Uncharacterized protein</fullName>
    </submittedName>
</protein>
<proteinExistence type="predicted"/>
<dbReference type="Proteomes" id="UP001162060">
    <property type="component" value="Unassembled WGS sequence"/>
</dbReference>